<feature type="domain" description="Glycosyltransferase 2-like" evidence="16">
    <location>
        <begin position="103"/>
        <end position="277"/>
    </location>
</feature>
<feature type="transmembrane region" description="Helical" evidence="15">
    <location>
        <begin position="425"/>
        <end position="446"/>
    </location>
</feature>
<comment type="pathway">
    <text evidence="2">Glycan biosynthesis; hyaluronan biosynthesis.</text>
</comment>
<comment type="function">
    <text evidence="9">Glycosaminoglycan synthesis. The hyaluronic acid capsule is involved in the pathogenicity of group A Streptococci; it may be the major virulence determinant.</text>
</comment>
<comment type="subcellular location">
    <subcellularLocation>
        <location evidence="1">Cell membrane</location>
    </subcellularLocation>
</comment>
<keyword evidence="5" id="KW-1003">Cell membrane</keyword>
<reference evidence="18" key="1">
    <citation type="submission" date="2023-07" db="EMBL/GenBank/DDBJ databases">
        <title>30 novel species of actinomycetes from the DSMZ collection.</title>
        <authorList>
            <person name="Nouioui I."/>
        </authorList>
    </citation>
    <scope>NUCLEOTIDE SEQUENCE [LARGE SCALE GENOMIC DNA]</scope>
    <source>
        <strain evidence="18">DSM 44915</strain>
    </source>
</reference>
<feature type="transmembrane region" description="Helical" evidence="15">
    <location>
        <begin position="357"/>
        <end position="380"/>
    </location>
</feature>
<evidence type="ECO:0000256" key="4">
    <source>
        <dbReference type="ARBA" id="ARBA00012207"/>
    </source>
</evidence>
<evidence type="ECO:0000256" key="9">
    <source>
        <dbReference type="ARBA" id="ARBA00037408"/>
    </source>
</evidence>
<feature type="transmembrane region" description="Helical" evidence="15">
    <location>
        <begin position="392"/>
        <end position="413"/>
    </location>
</feature>
<dbReference type="InterPro" id="IPR029044">
    <property type="entry name" value="Nucleotide-diphossugar_trans"/>
</dbReference>
<comment type="similarity">
    <text evidence="3">Belongs to the NodC/HAS family.</text>
</comment>
<dbReference type="PANTHER" id="PTHR22913:SF12">
    <property type="entry name" value="MANNURONAN SYNTHASE"/>
    <property type="match status" value="1"/>
</dbReference>
<evidence type="ECO:0000256" key="14">
    <source>
        <dbReference type="ARBA" id="ARBA00048168"/>
    </source>
</evidence>
<evidence type="ECO:0000256" key="10">
    <source>
        <dbReference type="ARBA" id="ARBA00040508"/>
    </source>
</evidence>
<dbReference type="Proteomes" id="UP001183410">
    <property type="component" value="Unassembled WGS sequence"/>
</dbReference>
<dbReference type="PANTHER" id="PTHR22913">
    <property type="entry name" value="HYALURONAN SYNTHASE"/>
    <property type="match status" value="1"/>
</dbReference>
<evidence type="ECO:0000256" key="11">
    <source>
        <dbReference type="ARBA" id="ARBA00042148"/>
    </source>
</evidence>
<dbReference type="SUPFAM" id="SSF53448">
    <property type="entry name" value="Nucleotide-diphospho-sugar transferases"/>
    <property type="match status" value="1"/>
</dbReference>
<evidence type="ECO:0000256" key="8">
    <source>
        <dbReference type="ARBA" id="ARBA00023136"/>
    </source>
</evidence>
<evidence type="ECO:0000256" key="2">
    <source>
        <dbReference type="ARBA" id="ARBA00004698"/>
    </source>
</evidence>
<feature type="transmembrane region" description="Helical" evidence="15">
    <location>
        <begin position="29"/>
        <end position="53"/>
    </location>
</feature>
<dbReference type="InterPro" id="IPR001173">
    <property type="entry name" value="Glyco_trans_2-like"/>
</dbReference>
<evidence type="ECO:0000313" key="17">
    <source>
        <dbReference type="EMBL" id="MDT0265007.1"/>
    </source>
</evidence>
<comment type="catalytic activity">
    <reaction evidence="13">
        <text>[hyaluronan](n) + UDP-N-acetyl-alpha-D-glucosamine = N-acetyl-beta-D-glucosaminyl-(1-&gt;4)-[hyaluronan](n) + UDP + H(+)</text>
        <dbReference type="Rhea" id="RHEA:20465"/>
        <dbReference type="Rhea" id="RHEA-COMP:12583"/>
        <dbReference type="Rhea" id="RHEA-COMP:12585"/>
        <dbReference type="ChEBI" id="CHEBI:15378"/>
        <dbReference type="ChEBI" id="CHEBI:57705"/>
        <dbReference type="ChEBI" id="CHEBI:58223"/>
        <dbReference type="ChEBI" id="CHEBI:132153"/>
        <dbReference type="ChEBI" id="CHEBI:132154"/>
        <dbReference type="EC" id="2.4.1.212"/>
    </reaction>
</comment>
<evidence type="ECO:0000256" key="12">
    <source>
        <dbReference type="ARBA" id="ARBA00043237"/>
    </source>
</evidence>
<evidence type="ECO:0000256" key="15">
    <source>
        <dbReference type="SAM" id="Phobius"/>
    </source>
</evidence>
<accession>A0ABU2JJ34</accession>
<keyword evidence="7 17" id="KW-0808">Transferase</keyword>
<keyword evidence="15" id="KW-0812">Transmembrane</keyword>
<evidence type="ECO:0000259" key="16">
    <source>
        <dbReference type="Pfam" id="PF00535"/>
    </source>
</evidence>
<evidence type="ECO:0000256" key="3">
    <source>
        <dbReference type="ARBA" id="ARBA00006782"/>
    </source>
</evidence>
<dbReference type="Pfam" id="PF00535">
    <property type="entry name" value="Glycos_transf_2"/>
    <property type="match status" value="1"/>
</dbReference>
<dbReference type="RefSeq" id="WP_311663832.1">
    <property type="nucleotide sequence ID" value="NZ_JAVREO010000001.1"/>
</dbReference>
<keyword evidence="8 15" id="KW-0472">Membrane</keyword>
<comment type="caution">
    <text evidence="17">The sequence shown here is derived from an EMBL/GenBank/DDBJ whole genome shotgun (WGS) entry which is preliminary data.</text>
</comment>
<evidence type="ECO:0000256" key="5">
    <source>
        <dbReference type="ARBA" id="ARBA00022475"/>
    </source>
</evidence>
<sequence length="472" mass="52269">MTSRPAGEVAGRWPGVPPPPIARAVSARWLVPLAVLPLTGFLAWVLAHGYALLRSLGPDGAGGPLAVPWLVSFLLLWWVPLAWLERPRRAPADAGLDALTVTVQVPVYNEDPDALRACLYSVLTQSRPVTRLRVVDDGSTRPDGSPETYPEVRAELLALAPAHGVEVTWDRTANRGKRHAQMHVLATDDADVFVTVDSDSVLDRHAVAEGLKPFADPAVRSVAGQVVVLNHDANALTRLVCLLYLPFTRGLRSAQSVLRRVTINSGTLAFYRAGIVREAAGVYENERFCGRPMQMNDDSMLTFYALLAGDTVHQPSALVFTLVPERWPHYLRQQLRWMRGTTVRHLWWLRYLPATGVVWWTTVGEYLHIALGLAIPAALVLHPEYREHLGTVLLLGVVVGVVMSYLMALRLFTVVRGDLRRRDLALLYAAAPLAAAWRALVLRPLYLYAMLTCRRINQWGTRSTVEVGLPGR</sequence>
<keyword evidence="15" id="KW-1133">Transmembrane helix</keyword>
<proteinExistence type="inferred from homology"/>
<dbReference type="GO" id="GO:0016757">
    <property type="term" value="F:glycosyltransferase activity"/>
    <property type="evidence" value="ECO:0007669"/>
    <property type="project" value="UniProtKB-KW"/>
</dbReference>
<dbReference type="EC" id="2.4.1.212" evidence="4"/>
<gene>
    <name evidence="17" type="ORF">RM844_01755</name>
</gene>
<keyword evidence="18" id="KW-1185">Reference proteome</keyword>
<protein>
    <recommendedName>
        <fullName evidence="10">Hyaluronan synthase</fullName>
        <ecNumber evidence="4">2.4.1.212</ecNumber>
    </recommendedName>
    <alternativeName>
        <fullName evidence="12">Hyaluronate synthase</fullName>
    </alternativeName>
    <alternativeName>
        <fullName evidence="11">Hyaluronic acid synthase</fullName>
    </alternativeName>
</protein>
<evidence type="ECO:0000256" key="1">
    <source>
        <dbReference type="ARBA" id="ARBA00004236"/>
    </source>
</evidence>
<feature type="transmembrane region" description="Helical" evidence="15">
    <location>
        <begin position="65"/>
        <end position="84"/>
    </location>
</feature>
<comment type="catalytic activity">
    <reaction evidence="14">
        <text>N-acetyl-beta-D-glucosaminyl-(1-&gt;4)-[hyaluronan](n) + UDP-alpha-D-glucuronate = [hyaluronan](n+1) + UDP + H(+)</text>
        <dbReference type="Rhea" id="RHEA:12528"/>
        <dbReference type="Rhea" id="RHEA-COMP:12585"/>
        <dbReference type="Rhea" id="RHEA-COMP:12587"/>
        <dbReference type="ChEBI" id="CHEBI:15378"/>
        <dbReference type="ChEBI" id="CHEBI:58052"/>
        <dbReference type="ChEBI" id="CHEBI:58223"/>
        <dbReference type="ChEBI" id="CHEBI:132153"/>
        <dbReference type="ChEBI" id="CHEBI:132154"/>
        <dbReference type="EC" id="2.4.1.212"/>
    </reaction>
</comment>
<evidence type="ECO:0000313" key="18">
    <source>
        <dbReference type="Proteomes" id="UP001183410"/>
    </source>
</evidence>
<name>A0ABU2JJ34_9ACTN</name>
<evidence type="ECO:0000256" key="7">
    <source>
        <dbReference type="ARBA" id="ARBA00022679"/>
    </source>
</evidence>
<evidence type="ECO:0000256" key="6">
    <source>
        <dbReference type="ARBA" id="ARBA00022676"/>
    </source>
</evidence>
<evidence type="ECO:0000256" key="13">
    <source>
        <dbReference type="ARBA" id="ARBA00047709"/>
    </source>
</evidence>
<dbReference type="EMBL" id="JAVREO010000001">
    <property type="protein sequence ID" value="MDT0265007.1"/>
    <property type="molecule type" value="Genomic_DNA"/>
</dbReference>
<organism evidence="17 18">
    <name type="scientific">Streptomyces chisholmiae</name>
    <dbReference type="NCBI Taxonomy" id="3075540"/>
    <lineage>
        <taxon>Bacteria</taxon>
        <taxon>Bacillati</taxon>
        <taxon>Actinomycetota</taxon>
        <taxon>Actinomycetes</taxon>
        <taxon>Kitasatosporales</taxon>
        <taxon>Streptomycetaceae</taxon>
        <taxon>Streptomyces</taxon>
    </lineage>
</organism>
<keyword evidence="6 17" id="KW-0328">Glycosyltransferase</keyword>
<dbReference type="Gene3D" id="3.90.550.10">
    <property type="entry name" value="Spore Coat Polysaccharide Biosynthesis Protein SpsA, Chain A"/>
    <property type="match status" value="1"/>
</dbReference>